<reference evidence="3" key="1">
    <citation type="journal article" date="2020" name="mSystems">
        <title>Genome- and Community-Level Interaction Insights into Carbon Utilization and Element Cycling Functions of Hydrothermarchaeota in Hydrothermal Sediment.</title>
        <authorList>
            <person name="Zhou Z."/>
            <person name="Liu Y."/>
            <person name="Xu W."/>
            <person name="Pan J."/>
            <person name="Luo Z.H."/>
            <person name="Li M."/>
        </authorList>
    </citation>
    <scope>NUCLEOTIDE SEQUENCE [LARGE SCALE GENOMIC DNA]</scope>
    <source>
        <strain evidence="3">HyVt-501</strain>
    </source>
</reference>
<dbReference type="SUPFAM" id="SSF52402">
    <property type="entry name" value="Adenine nucleotide alpha hydrolases-like"/>
    <property type="match status" value="2"/>
</dbReference>
<dbReference type="Pfam" id="PF00582">
    <property type="entry name" value="Usp"/>
    <property type="match status" value="2"/>
</dbReference>
<dbReference type="Proteomes" id="UP000885792">
    <property type="component" value="Unassembled WGS sequence"/>
</dbReference>
<comment type="caution">
    <text evidence="3">The sequence shown here is derived from an EMBL/GenBank/DDBJ whole genome shotgun (WGS) entry which is preliminary data.</text>
</comment>
<dbReference type="InterPro" id="IPR006016">
    <property type="entry name" value="UspA"/>
</dbReference>
<dbReference type="PANTHER" id="PTHR46268">
    <property type="entry name" value="STRESS RESPONSE PROTEIN NHAX"/>
    <property type="match status" value="1"/>
</dbReference>
<dbReference type="InterPro" id="IPR006015">
    <property type="entry name" value="Universal_stress_UspA"/>
</dbReference>
<evidence type="ECO:0000259" key="2">
    <source>
        <dbReference type="Pfam" id="PF00582"/>
    </source>
</evidence>
<proteinExistence type="inferred from homology"/>
<name>A0A7C5L3G8_AQUAO</name>
<accession>A0A7C5L3G8</accession>
<evidence type="ECO:0000313" key="3">
    <source>
        <dbReference type="EMBL" id="HHJ64764.1"/>
    </source>
</evidence>
<comment type="similarity">
    <text evidence="1">Belongs to the universal stress protein A family.</text>
</comment>
<feature type="domain" description="UspA" evidence="2">
    <location>
        <begin position="1"/>
        <end position="150"/>
    </location>
</feature>
<dbReference type="AlphaFoldDB" id="A0A7C5L3G8"/>
<evidence type="ECO:0000256" key="1">
    <source>
        <dbReference type="ARBA" id="ARBA00008791"/>
    </source>
</evidence>
<dbReference type="PRINTS" id="PR01438">
    <property type="entry name" value="UNVRSLSTRESS"/>
</dbReference>
<organism evidence="3">
    <name type="scientific">Aquifex aeolicus</name>
    <dbReference type="NCBI Taxonomy" id="63363"/>
    <lineage>
        <taxon>Bacteria</taxon>
        <taxon>Pseudomonadati</taxon>
        <taxon>Aquificota</taxon>
        <taxon>Aquificia</taxon>
        <taxon>Aquificales</taxon>
        <taxon>Aquificaceae</taxon>
        <taxon>Aquifex</taxon>
    </lineage>
</organism>
<feature type="domain" description="UspA" evidence="2">
    <location>
        <begin position="199"/>
        <end position="269"/>
    </location>
</feature>
<gene>
    <name evidence="3" type="ORF">ENJ61_07645</name>
</gene>
<dbReference type="EMBL" id="DRNB01000281">
    <property type="protein sequence ID" value="HHJ64764.1"/>
    <property type="molecule type" value="Genomic_DNA"/>
</dbReference>
<dbReference type="Gene3D" id="3.40.50.12370">
    <property type="match status" value="1"/>
</dbReference>
<sequence length="275" mass="30326">MFNRIIVGVDGSPASVNAAKIALRIGNFLDVPVVGVYVIDTRLLEESFLADLAGMLGLTYYEGASAKVREFLEKQGDAVLTEFSALGREFGAKVSVVQTTGIPCREIADQADPEDLIVIGRIGEKPVKGTFPGATAERVARISKCPVLLMPKEERSIREVLVAYDGSEGAEFALRICVTLRDLFGYRLNLIYVGAEAEEVKRKADRLVGGDYRFYTASGFPEEQIVSLVREKDMDMLFMGAYGKSRFREFILGSVTSFVIYNLEVPLFLAKRIRG</sequence>
<protein>
    <submittedName>
        <fullName evidence="3">Universal stress protein</fullName>
    </submittedName>
</protein>
<dbReference type="CDD" id="cd00293">
    <property type="entry name" value="USP-like"/>
    <property type="match status" value="2"/>
</dbReference>
<dbReference type="PANTHER" id="PTHR46268:SF6">
    <property type="entry name" value="UNIVERSAL STRESS PROTEIN UP12"/>
    <property type="match status" value="1"/>
</dbReference>